<sequence>MIKQYLHVIKPVIVLSNVITFIGGFLLASNTSKTEINYLIFFATLIGVSLVVASGCVFNNFIDRDIDRKMERTKNRTLAKRLLPITNCLIYATILGITGIILLYISANLLAMWLAVIGFIVYVGFYSMYMKRRYVYSTMIGSLAGAVPPVIGYCVVSNKFDTGALILLLIFSIWQMPHSYAIAIFRLKDYETASIPVFPIKRGIAVTKNHITLYIIGFMFTTIMLFYSGYATSYQYLIVMTLVNIWWLLIALQGYKYANNDQVWARQLFILSIIAIISLSVMMSVDGIMLVSHFHL</sequence>
<accession>A0A2N4XWV4</accession>
<evidence type="ECO:0000256" key="1">
    <source>
        <dbReference type="ARBA" id="ARBA00004651"/>
    </source>
</evidence>
<evidence type="ECO:0000313" key="10">
    <source>
        <dbReference type="EMBL" id="PLK58394.1"/>
    </source>
</evidence>
<keyword evidence="4 9" id="KW-0812">Transmembrane</keyword>
<evidence type="ECO:0000256" key="4">
    <source>
        <dbReference type="ARBA" id="ARBA00022692"/>
    </source>
</evidence>
<dbReference type="PANTHER" id="PTHR43448">
    <property type="entry name" value="PROTOHEME IX FARNESYLTRANSFERASE, MITOCHONDRIAL"/>
    <property type="match status" value="1"/>
</dbReference>
<dbReference type="GO" id="GO:0005886">
    <property type="term" value="C:plasma membrane"/>
    <property type="evidence" value="ECO:0007669"/>
    <property type="project" value="UniProtKB-SubCell"/>
</dbReference>
<gene>
    <name evidence="9" type="primary">cyoE</name>
    <name evidence="10" type="ORF">CEX73_02545</name>
</gene>
<feature type="transmembrane region" description="Helical" evidence="9">
    <location>
        <begin position="164"/>
        <end position="185"/>
    </location>
</feature>
<dbReference type="PROSITE" id="PS00943">
    <property type="entry name" value="UBIA"/>
    <property type="match status" value="1"/>
</dbReference>
<keyword evidence="7 9" id="KW-0472">Membrane</keyword>
<feature type="transmembrane region" description="Helical" evidence="9">
    <location>
        <begin position="111"/>
        <end position="129"/>
    </location>
</feature>
<comment type="miscellaneous">
    <text evidence="9">Carbon 2 of the heme B porphyrin ring is defined according to the Fischer nomenclature.</text>
</comment>
<evidence type="ECO:0000256" key="8">
    <source>
        <dbReference type="ARBA" id="ARBA00047690"/>
    </source>
</evidence>
<dbReference type="AlphaFoldDB" id="A0A2N4XWV4"/>
<feature type="transmembrane region" description="Helical" evidence="9">
    <location>
        <begin position="236"/>
        <end position="255"/>
    </location>
</feature>
<dbReference type="PANTHER" id="PTHR43448:SF2">
    <property type="entry name" value="PROTOHEME IX FARNESYLTRANSFERASE, MITOCHONDRIAL"/>
    <property type="match status" value="1"/>
</dbReference>
<comment type="pathway">
    <text evidence="9">Porphyrin-containing compound metabolism; heme O biosynthesis; heme O from protoheme: step 1/1.</text>
</comment>
<evidence type="ECO:0000256" key="9">
    <source>
        <dbReference type="HAMAP-Rule" id="MF_00154"/>
    </source>
</evidence>
<keyword evidence="5 9" id="KW-1133">Transmembrane helix</keyword>
<feature type="transmembrane region" description="Helical" evidence="9">
    <location>
        <begin position="136"/>
        <end position="158"/>
    </location>
</feature>
<feature type="transmembrane region" description="Helical" evidence="9">
    <location>
        <begin position="82"/>
        <end position="105"/>
    </location>
</feature>
<dbReference type="Gene3D" id="1.10.357.140">
    <property type="entry name" value="UbiA prenyltransferase"/>
    <property type="match status" value="1"/>
</dbReference>
<evidence type="ECO:0000256" key="7">
    <source>
        <dbReference type="ARBA" id="ARBA00023136"/>
    </source>
</evidence>
<proteinExistence type="inferred from homology"/>
<dbReference type="EMBL" id="NJPO01000133">
    <property type="protein sequence ID" value="PLK58394.1"/>
    <property type="molecule type" value="Genomic_DNA"/>
</dbReference>
<organism evidence="10 11">
    <name type="scientific">Candidatus Palibaumannia cicadellinicola</name>
    <dbReference type="NCBI Taxonomy" id="186490"/>
    <lineage>
        <taxon>Bacteria</taxon>
        <taxon>Pseudomonadati</taxon>
        <taxon>Pseudomonadota</taxon>
        <taxon>Gammaproteobacteria</taxon>
        <taxon>Candidatus Palibaumannia</taxon>
    </lineage>
</organism>
<evidence type="ECO:0000313" key="11">
    <source>
        <dbReference type="Proteomes" id="UP000234253"/>
    </source>
</evidence>
<dbReference type="GO" id="GO:0008495">
    <property type="term" value="F:protoheme IX farnesyltransferase activity"/>
    <property type="evidence" value="ECO:0007669"/>
    <property type="project" value="UniProtKB-UniRule"/>
</dbReference>
<dbReference type="Pfam" id="PF01040">
    <property type="entry name" value="UbiA"/>
    <property type="match status" value="1"/>
</dbReference>
<feature type="transmembrane region" description="Helical" evidence="9">
    <location>
        <begin position="36"/>
        <end position="62"/>
    </location>
</feature>
<dbReference type="FunFam" id="1.10.357.140:FF:000001">
    <property type="entry name" value="Protoheme IX farnesyltransferase"/>
    <property type="match status" value="1"/>
</dbReference>
<name>A0A2N4XWV4_9GAMM</name>
<keyword evidence="6 9" id="KW-0350">Heme biosynthesis</keyword>
<dbReference type="RefSeq" id="WP_101627024.1">
    <property type="nucleotide sequence ID" value="NZ_NJPO01000133.1"/>
</dbReference>
<dbReference type="InterPro" id="IPR044878">
    <property type="entry name" value="UbiA_sf"/>
</dbReference>
<dbReference type="InterPro" id="IPR000537">
    <property type="entry name" value="UbiA_prenyltransferase"/>
</dbReference>
<dbReference type="EC" id="2.5.1.141" evidence="9"/>
<feature type="transmembrane region" description="Helical" evidence="9">
    <location>
        <begin position="12"/>
        <end position="30"/>
    </location>
</feature>
<dbReference type="UniPathway" id="UPA00834">
    <property type="reaction ID" value="UER00712"/>
</dbReference>
<keyword evidence="2 9" id="KW-1003">Cell membrane</keyword>
<dbReference type="InterPro" id="IPR006369">
    <property type="entry name" value="Protohaem_IX_farnesylTrfase"/>
</dbReference>
<evidence type="ECO:0000256" key="5">
    <source>
        <dbReference type="ARBA" id="ARBA00022989"/>
    </source>
</evidence>
<dbReference type="Proteomes" id="UP000234253">
    <property type="component" value="Unassembled WGS sequence"/>
</dbReference>
<dbReference type="CDD" id="cd13957">
    <property type="entry name" value="PT_UbiA_Cox10"/>
    <property type="match status" value="1"/>
</dbReference>
<comment type="caution">
    <text evidence="10">The sequence shown here is derived from an EMBL/GenBank/DDBJ whole genome shotgun (WGS) entry which is preliminary data.</text>
</comment>
<comment type="similarity">
    <text evidence="9">Belongs to the UbiA prenyltransferase family. Protoheme IX farnesyltransferase subfamily.</text>
</comment>
<evidence type="ECO:0000256" key="6">
    <source>
        <dbReference type="ARBA" id="ARBA00023133"/>
    </source>
</evidence>
<protein>
    <recommendedName>
        <fullName evidence="9">Protoheme IX farnesyltransferase</fullName>
        <ecNumber evidence="9">2.5.1.141</ecNumber>
    </recommendedName>
    <alternativeName>
        <fullName evidence="9">Heme B farnesyltransferase</fullName>
    </alternativeName>
    <alternativeName>
        <fullName evidence="9">Heme O synthase</fullName>
    </alternativeName>
</protein>
<comment type="catalytic activity">
    <reaction evidence="8 9">
        <text>heme b + (2E,6E)-farnesyl diphosphate + H2O = Fe(II)-heme o + diphosphate</text>
        <dbReference type="Rhea" id="RHEA:28070"/>
        <dbReference type="ChEBI" id="CHEBI:15377"/>
        <dbReference type="ChEBI" id="CHEBI:33019"/>
        <dbReference type="ChEBI" id="CHEBI:60344"/>
        <dbReference type="ChEBI" id="CHEBI:60530"/>
        <dbReference type="ChEBI" id="CHEBI:175763"/>
        <dbReference type="EC" id="2.5.1.141"/>
    </reaction>
</comment>
<dbReference type="GO" id="GO:0048034">
    <property type="term" value="P:heme O biosynthetic process"/>
    <property type="evidence" value="ECO:0007669"/>
    <property type="project" value="UniProtKB-UniRule"/>
</dbReference>
<dbReference type="NCBIfam" id="TIGR01473">
    <property type="entry name" value="cyoE_ctaB"/>
    <property type="match status" value="1"/>
</dbReference>
<feature type="transmembrane region" description="Helical" evidence="9">
    <location>
        <begin position="211"/>
        <end position="230"/>
    </location>
</feature>
<feature type="transmembrane region" description="Helical" evidence="9">
    <location>
        <begin position="267"/>
        <end position="291"/>
    </location>
</feature>
<dbReference type="InterPro" id="IPR030470">
    <property type="entry name" value="UbiA_prenylTrfase_CS"/>
</dbReference>
<evidence type="ECO:0000256" key="3">
    <source>
        <dbReference type="ARBA" id="ARBA00022679"/>
    </source>
</evidence>
<reference evidence="10 11" key="1">
    <citation type="submission" date="2017-06" db="EMBL/GenBank/DDBJ databases">
        <title>Metabolic interaction between xylem feeders and their symbionts.</title>
        <authorList>
            <person name="Chouaia B."/>
        </authorList>
    </citation>
    <scope>NUCLEOTIDE SEQUENCE [LARGE SCALE GENOMIC DNA]</scope>
    <source>
        <strain evidence="10 11">Gra</strain>
    </source>
</reference>
<dbReference type="NCBIfam" id="NF003348">
    <property type="entry name" value="PRK04375.1-1"/>
    <property type="match status" value="1"/>
</dbReference>
<comment type="function">
    <text evidence="9">Converts heme B (protoheme IX) to heme O by substitution of the vinyl group on carbon 2 of heme B porphyrin ring with a hydroxyethyl farnesyl side group.</text>
</comment>
<keyword evidence="3 9" id="KW-0808">Transferase</keyword>
<comment type="subcellular location">
    <subcellularLocation>
        <location evidence="1 9">Cell membrane</location>
        <topology evidence="1 9">Multi-pass membrane protein</topology>
    </subcellularLocation>
</comment>
<dbReference type="HAMAP" id="MF_00154">
    <property type="entry name" value="CyoE_CtaB"/>
    <property type="match status" value="1"/>
</dbReference>
<evidence type="ECO:0000256" key="2">
    <source>
        <dbReference type="ARBA" id="ARBA00022475"/>
    </source>
</evidence>
<dbReference type="OrthoDB" id="9814417at2"/>